<protein>
    <recommendedName>
        <fullName evidence="7">WRKY domain-containing protein</fullName>
    </recommendedName>
</protein>
<evidence type="ECO:0000256" key="6">
    <source>
        <dbReference type="SAM" id="MobiDB-lite"/>
    </source>
</evidence>
<dbReference type="SUPFAM" id="SSF118290">
    <property type="entry name" value="WRKY DNA-binding domain"/>
    <property type="match status" value="2"/>
</dbReference>
<feature type="compositionally biased region" description="Polar residues" evidence="6">
    <location>
        <begin position="54"/>
        <end position="66"/>
    </location>
</feature>
<evidence type="ECO:0000256" key="2">
    <source>
        <dbReference type="ARBA" id="ARBA00023015"/>
    </source>
</evidence>
<gene>
    <name evidence="8" type="ORF">B296_00002859</name>
</gene>
<dbReference type="AlphaFoldDB" id="A0A427BBG0"/>
<dbReference type="InterPro" id="IPR003657">
    <property type="entry name" value="WRKY_dom"/>
</dbReference>
<keyword evidence="5" id="KW-0539">Nucleus</keyword>
<feature type="compositionally biased region" description="Polar residues" evidence="6">
    <location>
        <begin position="236"/>
        <end position="245"/>
    </location>
</feature>
<proteinExistence type="predicted"/>
<feature type="domain" description="WRKY" evidence="7">
    <location>
        <begin position="132"/>
        <end position="229"/>
    </location>
</feature>
<evidence type="ECO:0000256" key="1">
    <source>
        <dbReference type="ARBA" id="ARBA00004123"/>
    </source>
</evidence>
<dbReference type="GO" id="GO:0003700">
    <property type="term" value="F:DNA-binding transcription factor activity"/>
    <property type="evidence" value="ECO:0007669"/>
    <property type="project" value="InterPro"/>
</dbReference>
<dbReference type="InterPro" id="IPR044810">
    <property type="entry name" value="WRKY_plant"/>
</dbReference>
<dbReference type="GO" id="GO:0005634">
    <property type="term" value="C:nucleus"/>
    <property type="evidence" value="ECO:0007669"/>
    <property type="project" value="UniProtKB-SubCell"/>
</dbReference>
<evidence type="ECO:0000256" key="5">
    <source>
        <dbReference type="ARBA" id="ARBA00023242"/>
    </source>
</evidence>
<evidence type="ECO:0000313" key="9">
    <source>
        <dbReference type="Proteomes" id="UP000287651"/>
    </source>
</evidence>
<comment type="subcellular location">
    <subcellularLocation>
        <location evidence="1">Nucleus</location>
    </subcellularLocation>
</comment>
<keyword evidence="4" id="KW-0804">Transcription</keyword>
<evidence type="ECO:0000259" key="7">
    <source>
        <dbReference type="PROSITE" id="PS50811"/>
    </source>
</evidence>
<dbReference type="Gene3D" id="2.20.25.80">
    <property type="entry name" value="WRKY domain"/>
    <property type="match status" value="1"/>
</dbReference>
<sequence length="245" mass="27504">MGFNLQASHLPPVSFSPYSLSKTCTVVGEDAVSCLRGNLPSLPPDHGDDGSGRLGQSSTQRSSSDLWSRAGDRAANGKGSSVAAGEHYSNNKNRPAANNIVIDSLSVGAMRMKKVKVRRKVREPRFCFKTMSEVDVLDDGYKWRKYGQKVVKNTQHPRQESSMREVEPWNLVLVGGDVTVTVMMMFAMDRSYYRCTQENCRVKKRIERMAEDPRMVITTYEGRHVHSPSHAEEESQPSSEVTLFW</sequence>
<dbReference type="SMART" id="SM00774">
    <property type="entry name" value="WRKY"/>
    <property type="match status" value="1"/>
</dbReference>
<organism evidence="8 9">
    <name type="scientific">Ensete ventricosum</name>
    <name type="common">Abyssinian banana</name>
    <name type="synonym">Musa ensete</name>
    <dbReference type="NCBI Taxonomy" id="4639"/>
    <lineage>
        <taxon>Eukaryota</taxon>
        <taxon>Viridiplantae</taxon>
        <taxon>Streptophyta</taxon>
        <taxon>Embryophyta</taxon>
        <taxon>Tracheophyta</taxon>
        <taxon>Spermatophyta</taxon>
        <taxon>Magnoliopsida</taxon>
        <taxon>Liliopsida</taxon>
        <taxon>Zingiberales</taxon>
        <taxon>Musaceae</taxon>
        <taxon>Ensete</taxon>
    </lineage>
</organism>
<evidence type="ECO:0000313" key="8">
    <source>
        <dbReference type="EMBL" id="RRT85865.1"/>
    </source>
</evidence>
<name>A0A427BBG0_ENSVE</name>
<dbReference type="InterPro" id="IPR036576">
    <property type="entry name" value="WRKY_dom_sf"/>
</dbReference>
<dbReference type="Proteomes" id="UP000287651">
    <property type="component" value="Unassembled WGS sequence"/>
</dbReference>
<keyword evidence="2" id="KW-0805">Transcription regulation</keyword>
<dbReference type="PROSITE" id="PS50811">
    <property type="entry name" value="WRKY"/>
    <property type="match status" value="1"/>
</dbReference>
<evidence type="ECO:0000256" key="3">
    <source>
        <dbReference type="ARBA" id="ARBA00023125"/>
    </source>
</evidence>
<dbReference type="PANTHER" id="PTHR31221">
    <property type="entry name" value="WRKY TRANSCRIPTION FACTOR PROTEIN 1-RELATED"/>
    <property type="match status" value="1"/>
</dbReference>
<feature type="compositionally biased region" description="Basic and acidic residues" evidence="6">
    <location>
        <begin position="223"/>
        <end position="233"/>
    </location>
</feature>
<dbReference type="Pfam" id="PF03106">
    <property type="entry name" value="WRKY"/>
    <property type="match status" value="2"/>
</dbReference>
<feature type="region of interest" description="Disordered" evidence="6">
    <location>
        <begin position="223"/>
        <end position="245"/>
    </location>
</feature>
<dbReference type="PANTHER" id="PTHR31221:SF17">
    <property type="entry name" value="WRKY TRANSCRIPTION FACTOR 13-RELATED"/>
    <property type="match status" value="1"/>
</dbReference>
<comment type="caution">
    <text evidence="8">The sequence shown here is derived from an EMBL/GenBank/DDBJ whole genome shotgun (WGS) entry which is preliminary data.</text>
</comment>
<dbReference type="EMBL" id="AMZH03000050">
    <property type="protein sequence ID" value="RRT85865.1"/>
    <property type="molecule type" value="Genomic_DNA"/>
</dbReference>
<reference evidence="8 9" key="1">
    <citation type="journal article" date="2014" name="Agronomy (Basel)">
        <title>A Draft Genome Sequence for Ensete ventricosum, the Drought-Tolerant Tree Against Hunger.</title>
        <authorList>
            <person name="Harrison J."/>
            <person name="Moore K.A."/>
            <person name="Paszkiewicz K."/>
            <person name="Jones T."/>
            <person name="Grant M."/>
            <person name="Ambacheew D."/>
            <person name="Muzemil S."/>
            <person name="Studholme D.J."/>
        </authorList>
    </citation>
    <scope>NUCLEOTIDE SEQUENCE [LARGE SCALE GENOMIC DNA]</scope>
</reference>
<dbReference type="GO" id="GO:0043565">
    <property type="term" value="F:sequence-specific DNA binding"/>
    <property type="evidence" value="ECO:0007669"/>
    <property type="project" value="InterPro"/>
</dbReference>
<feature type="region of interest" description="Disordered" evidence="6">
    <location>
        <begin position="38"/>
        <end position="94"/>
    </location>
</feature>
<evidence type="ECO:0000256" key="4">
    <source>
        <dbReference type="ARBA" id="ARBA00023163"/>
    </source>
</evidence>
<keyword evidence="3" id="KW-0238">DNA-binding</keyword>
<accession>A0A427BBG0</accession>